<keyword evidence="7" id="KW-0418">Kinase</keyword>
<evidence type="ECO:0000256" key="6">
    <source>
        <dbReference type="ARBA" id="ARBA00022692"/>
    </source>
</evidence>
<dbReference type="PRINTS" id="PR00344">
    <property type="entry name" value="BCTRLSENSOR"/>
</dbReference>
<dbReference type="SMART" id="SM00304">
    <property type="entry name" value="HAMP"/>
    <property type="match status" value="1"/>
</dbReference>
<keyword evidence="15" id="KW-0067">ATP-binding</keyword>
<evidence type="ECO:0000256" key="12">
    <source>
        <dbReference type="SAM" id="Phobius"/>
    </source>
</evidence>
<dbReference type="GO" id="GO:0005524">
    <property type="term" value="F:ATP binding"/>
    <property type="evidence" value="ECO:0007669"/>
    <property type="project" value="UniProtKB-KW"/>
</dbReference>
<gene>
    <name evidence="15" type="ORF">ACFSOX_17045</name>
</gene>
<comment type="subcellular location">
    <subcellularLocation>
        <location evidence="2">Membrane</location>
        <topology evidence="2">Multi-pass membrane protein</topology>
    </subcellularLocation>
</comment>
<dbReference type="InterPro" id="IPR003661">
    <property type="entry name" value="HisK_dim/P_dom"/>
</dbReference>
<evidence type="ECO:0000256" key="11">
    <source>
        <dbReference type="SAM" id="MobiDB-lite"/>
    </source>
</evidence>
<evidence type="ECO:0000313" key="16">
    <source>
        <dbReference type="Proteomes" id="UP001597314"/>
    </source>
</evidence>
<dbReference type="EMBL" id="JBHUIW010000021">
    <property type="protein sequence ID" value="MFD2183865.1"/>
    <property type="molecule type" value="Genomic_DNA"/>
</dbReference>
<proteinExistence type="predicted"/>
<dbReference type="InterPro" id="IPR003594">
    <property type="entry name" value="HATPase_dom"/>
</dbReference>
<keyword evidence="4" id="KW-0597">Phosphoprotein</keyword>
<dbReference type="Pfam" id="PF08521">
    <property type="entry name" value="2CSK_N"/>
    <property type="match status" value="1"/>
</dbReference>
<dbReference type="SMART" id="SM00387">
    <property type="entry name" value="HATPase_c"/>
    <property type="match status" value="1"/>
</dbReference>
<keyword evidence="9" id="KW-0902">Two-component regulatory system</keyword>
<evidence type="ECO:0000256" key="4">
    <source>
        <dbReference type="ARBA" id="ARBA00022553"/>
    </source>
</evidence>
<dbReference type="EC" id="2.7.13.3" evidence="3"/>
<dbReference type="Gene3D" id="3.30.565.10">
    <property type="entry name" value="Histidine kinase-like ATPase, C-terminal domain"/>
    <property type="match status" value="1"/>
</dbReference>
<evidence type="ECO:0000256" key="8">
    <source>
        <dbReference type="ARBA" id="ARBA00022989"/>
    </source>
</evidence>
<organism evidence="15 16">
    <name type="scientific">Rhodoplanes azumiensis</name>
    <dbReference type="NCBI Taxonomy" id="1897628"/>
    <lineage>
        <taxon>Bacteria</taxon>
        <taxon>Pseudomonadati</taxon>
        <taxon>Pseudomonadota</taxon>
        <taxon>Alphaproteobacteria</taxon>
        <taxon>Hyphomicrobiales</taxon>
        <taxon>Nitrobacteraceae</taxon>
        <taxon>Rhodoplanes</taxon>
    </lineage>
</organism>
<dbReference type="Gene3D" id="1.10.287.130">
    <property type="match status" value="1"/>
</dbReference>
<evidence type="ECO:0000256" key="3">
    <source>
        <dbReference type="ARBA" id="ARBA00012438"/>
    </source>
</evidence>
<sequence length="513" mass="55750">MKPPVVGSRSIVRRILWVHVVAFGLVAILVPLSLYLLLVAETTKLHRDAMRQQADAIAEHLARGPDGRWRLDLPEALQDVYSRAVDRYVYAIVDTEGRVLFSSGNSDQPLFPDVPPIPTPTLLQVQHAFGTLSGTRVPKTDGDETVYIEVAENLAHRDVLIDDIVSNFIPRVAWITIPILLLLLGIEAQVVRRVFRPVEAASRRAREISPRRTDIRLSLDQIPSEVAPLVVAVNEALDRLEQGFRVQREFTADAAHELRTPITILRTRIDTLADAGVAEPLRRDLAMMTRVVTQLLEMAEVENMAPGDDARADLRAVAADVIAFLVPLAIAEGRSIALAGEEAPVWVAGRAEVLSRALRNLIENAIRHTPPGTVVEVVVEPEGVAHVCDEGPGIDEAERELLFRRFWRGDRKHSGGAGLGLSIVQRIMELYGGAVTVANRPTGGACFTLRFRPVAARPTDEDGTDGGRHESSAFGGTIRPRGSGRAVNPGASDHFAGTHAAGAMPTPTEGPSP</sequence>
<dbReference type="CDD" id="cd00082">
    <property type="entry name" value="HisKA"/>
    <property type="match status" value="1"/>
</dbReference>
<feature type="domain" description="Histidine kinase" evidence="13">
    <location>
        <begin position="253"/>
        <end position="455"/>
    </location>
</feature>
<comment type="caution">
    <text evidence="15">The sequence shown here is derived from an EMBL/GenBank/DDBJ whole genome shotgun (WGS) entry which is preliminary data.</text>
</comment>
<evidence type="ECO:0000256" key="1">
    <source>
        <dbReference type="ARBA" id="ARBA00000085"/>
    </source>
</evidence>
<dbReference type="InterPro" id="IPR003660">
    <property type="entry name" value="HAMP_dom"/>
</dbReference>
<dbReference type="RefSeq" id="WP_378479016.1">
    <property type="nucleotide sequence ID" value="NZ_JBHUIW010000021.1"/>
</dbReference>
<dbReference type="PROSITE" id="PS50109">
    <property type="entry name" value="HIS_KIN"/>
    <property type="match status" value="1"/>
</dbReference>
<feature type="transmembrane region" description="Helical" evidence="12">
    <location>
        <begin position="16"/>
        <end position="38"/>
    </location>
</feature>
<evidence type="ECO:0000259" key="14">
    <source>
        <dbReference type="PROSITE" id="PS50885"/>
    </source>
</evidence>
<evidence type="ECO:0000256" key="2">
    <source>
        <dbReference type="ARBA" id="ARBA00004141"/>
    </source>
</evidence>
<dbReference type="SUPFAM" id="SSF47384">
    <property type="entry name" value="Homodimeric domain of signal transducing histidine kinase"/>
    <property type="match status" value="1"/>
</dbReference>
<feature type="transmembrane region" description="Helical" evidence="12">
    <location>
        <begin position="168"/>
        <end position="186"/>
    </location>
</feature>
<keyword evidence="16" id="KW-1185">Reference proteome</keyword>
<keyword evidence="8 12" id="KW-1133">Transmembrane helix</keyword>
<dbReference type="InterPro" id="IPR005467">
    <property type="entry name" value="His_kinase_dom"/>
</dbReference>
<dbReference type="InterPro" id="IPR050428">
    <property type="entry name" value="TCS_sensor_his_kinase"/>
</dbReference>
<dbReference type="Proteomes" id="UP001597314">
    <property type="component" value="Unassembled WGS sequence"/>
</dbReference>
<dbReference type="InterPro" id="IPR036097">
    <property type="entry name" value="HisK_dim/P_sf"/>
</dbReference>
<feature type="region of interest" description="Disordered" evidence="11">
    <location>
        <begin position="457"/>
        <end position="513"/>
    </location>
</feature>
<dbReference type="InterPro" id="IPR036890">
    <property type="entry name" value="HATPase_C_sf"/>
</dbReference>
<keyword evidence="10 12" id="KW-0472">Membrane</keyword>
<evidence type="ECO:0000256" key="5">
    <source>
        <dbReference type="ARBA" id="ARBA00022679"/>
    </source>
</evidence>
<dbReference type="SMART" id="SM00388">
    <property type="entry name" value="HisKA"/>
    <property type="match status" value="1"/>
</dbReference>
<keyword evidence="5" id="KW-0808">Transferase</keyword>
<keyword evidence="15" id="KW-0547">Nucleotide-binding</keyword>
<protein>
    <recommendedName>
        <fullName evidence="3">histidine kinase</fullName>
        <ecNumber evidence="3">2.7.13.3</ecNumber>
    </recommendedName>
</protein>
<dbReference type="PANTHER" id="PTHR45436">
    <property type="entry name" value="SENSOR HISTIDINE KINASE YKOH"/>
    <property type="match status" value="1"/>
</dbReference>
<accession>A0ABW5AMW0</accession>
<evidence type="ECO:0000256" key="10">
    <source>
        <dbReference type="ARBA" id="ARBA00023136"/>
    </source>
</evidence>
<dbReference type="PANTHER" id="PTHR45436:SF15">
    <property type="entry name" value="SENSOR HISTIDINE KINASE CUSS"/>
    <property type="match status" value="1"/>
</dbReference>
<dbReference type="InterPro" id="IPR013727">
    <property type="entry name" value="2CSK_N"/>
</dbReference>
<dbReference type="PROSITE" id="PS50885">
    <property type="entry name" value="HAMP"/>
    <property type="match status" value="1"/>
</dbReference>
<evidence type="ECO:0000313" key="15">
    <source>
        <dbReference type="EMBL" id="MFD2183865.1"/>
    </source>
</evidence>
<name>A0ABW5AMW0_9BRAD</name>
<evidence type="ECO:0000259" key="13">
    <source>
        <dbReference type="PROSITE" id="PS50109"/>
    </source>
</evidence>
<keyword evidence="6 12" id="KW-0812">Transmembrane</keyword>
<dbReference type="InterPro" id="IPR004358">
    <property type="entry name" value="Sig_transdc_His_kin-like_C"/>
</dbReference>
<reference evidence="16" key="1">
    <citation type="journal article" date="2019" name="Int. J. Syst. Evol. Microbiol.">
        <title>The Global Catalogue of Microorganisms (GCM) 10K type strain sequencing project: providing services to taxonomists for standard genome sequencing and annotation.</title>
        <authorList>
            <consortium name="The Broad Institute Genomics Platform"/>
            <consortium name="The Broad Institute Genome Sequencing Center for Infectious Disease"/>
            <person name="Wu L."/>
            <person name="Ma J."/>
        </authorList>
    </citation>
    <scope>NUCLEOTIDE SEQUENCE [LARGE SCALE GENOMIC DNA]</scope>
    <source>
        <strain evidence="16">CGMCC 1.6774</strain>
    </source>
</reference>
<dbReference type="Pfam" id="PF00512">
    <property type="entry name" value="HisKA"/>
    <property type="match status" value="1"/>
</dbReference>
<dbReference type="Pfam" id="PF02518">
    <property type="entry name" value="HATPase_c"/>
    <property type="match status" value="1"/>
</dbReference>
<evidence type="ECO:0000256" key="7">
    <source>
        <dbReference type="ARBA" id="ARBA00022777"/>
    </source>
</evidence>
<feature type="domain" description="HAMP" evidence="14">
    <location>
        <begin position="192"/>
        <end position="245"/>
    </location>
</feature>
<dbReference type="SUPFAM" id="SSF55874">
    <property type="entry name" value="ATPase domain of HSP90 chaperone/DNA topoisomerase II/histidine kinase"/>
    <property type="match status" value="1"/>
</dbReference>
<comment type="catalytic activity">
    <reaction evidence="1">
        <text>ATP + protein L-histidine = ADP + protein N-phospho-L-histidine.</text>
        <dbReference type="EC" id="2.7.13.3"/>
    </reaction>
</comment>
<evidence type="ECO:0000256" key="9">
    <source>
        <dbReference type="ARBA" id="ARBA00023012"/>
    </source>
</evidence>